<dbReference type="RefSeq" id="WP_130830124.1">
    <property type="nucleotide sequence ID" value="NZ_SDIK01000044.1"/>
</dbReference>
<protein>
    <submittedName>
        <fullName evidence="4">Porin family protein</fullName>
    </submittedName>
</protein>
<name>A0A5C8GJE0_9BACT</name>
<sequence length="210" mass="22434">MKKVFTFALIFASLLFASGIKAQGVKFGVKAGLNVTDFHFSGDVFNKSNQAGGFVGPTVKFSLPLTGLGIDASALYDYRSAKLTDANGEEQTVKQQQIALPVNLRYAVGLGNTANLFFFAGPQWGINVGNKDFNWTYGSSYSLKNSSFSVNTGFGVTLLSHLQISANYNIAMGKTADVSFSNAASSTANAIVGKGKSRNNSWQIGLAYFF</sequence>
<dbReference type="InterPro" id="IPR011250">
    <property type="entry name" value="OMP/PagP_B-barrel"/>
</dbReference>
<keyword evidence="5" id="KW-1185">Reference proteome</keyword>
<evidence type="ECO:0000313" key="5">
    <source>
        <dbReference type="Proteomes" id="UP000321612"/>
    </source>
</evidence>
<comment type="caution">
    <text evidence="4">The sequence shown here is derived from an EMBL/GenBank/DDBJ whole genome shotgun (WGS) entry which is preliminary data.</text>
</comment>
<dbReference type="Proteomes" id="UP000321612">
    <property type="component" value="Unassembled WGS sequence"/>
</dbReference>
<gene>
    <name evidence="4" type="ORF">ETF27_06145</name>
</gene>
<organism evidence="4 5">
    <name type="scientific">Prevotella brunnea</name>
    <dbReference type="NCBI Taxonomy" id="2508867"/>
    <lineage>
        <taxon>Bacteria</taxon>
        <taxon>Pseudomonadati</taxon>
        <taxon>Bacteroidota</taxon>
        <taxon>Bacteroidia</taxon>
        <taxon>Bacteroidales</taxon>
        <taxon>Prevotellaceae</taxon>
        <taxon>Prevotella</taxon>
    </lineage>
</organism>
<keyword evidence="1 2" id="KW-0732">Signal</keyword>
<accession>A0A5C8GJE0</accession>
<evidence type="ECO:0000259" key="3">
    <source>
        <dbReference type="Pfam" id="PF13505"/>
    </source>
</evidence>
<evidence type="ECO:0000313" key="4">
    <source>
        <dbReference type="EMBL" id="TXJ62082.1"/>
    </source>
</evidence>
<dbReference type="InterPro" id="IPR027385">
    <property type="entry name" value="Beta-barrel_OMP"/>
</dbReference>
<reference evidence="5" key="1">
    <citation type="submission" date="2019-05" db="EMBL/GenBank/DDBJ databases">
        <title>Prevotella brunnea sp. nov., isolated from a wound of a patient.</title>
        <authorList>
            <person name="Buhl M."/>
        </authorList>
    </citation>
    <scope>NUCLEOTIDE SEQUENCE [LARGE SCALE GENOMIC DNA]</scope>
    <source>
        <strain evidence="5">A2672</strain>
    </source>
</reference>
<feature type="chain" id="PRO_5023133639" evidence="2">
    <location>
        <begin position="23"/>
        <end position="210"/>
    </location>
</feature>
<dbReference type="EMBL" id="SDIK01000044">
    <property type="protein sequence ID" value="TXJ62082.1"/>
    <property type="molecule type" value="Genomic_DNA"/>
</dbReference>
<dbReference type="SUPFAM" id="SSF56925">
    <property type="entry name" value="OMPA-like"/>
    <property type="match status" value="1"/>
</dbReference>
<dbReference type="AlphaFoldDB" id="A0A5C8GJE0"/>
<feature type="domain" description="Outer membrane protein beta-barrel" evidence="3">
    <location>
        <begin position="9"/>
        <end position="210"/>
    </location>
</feature>
<dbReference type="Pfam" id="PF13505">
    <property type="entry name" value="OMP_b-brl"/>
    <property type="match status" value="1"/>
</dbReference>
<evidence type="ECO:0000256" key="1">
    <source>
        <dbReference type="ARBA" id="ARBA00022729"/>
    </source>
</evidence>
<dbReference type="OrthoDB" id="1011633at2"/>
<evidence type="ECO:0000256" key="2">
    <source>
        <dbReference type="SAM" id="SignalP"/>
    </source>
</evidence>
<proteinExistence type="predicted"/>
<feature type="signal peptide" evidence="2">
    <location>
        <begin position="1"/>
        <end position="22"/>
    </location>
</feature>